<evidence type="ECO:0000256" key="1">
    <source>
        <dbReference type="ARBA" id="ARBA00022737"/>
    </source>
</evidence>
<dbReference type="PROSITE" id="PS50297">
    <property type="entry name" value="ANK_REP_REGION"/>
    <property type="match status" value="3"/>
</dbReference>
<dbReference type="PANTHER" id="PTHR24173">
    <property type="entry name" value="ANKYRIN REPEAT CONTAINING"/>
    <property type="match status" value="1"/>
</dbReference>
<keyword evidence="2 3" id="KW-0040">ANK repeat</keyword>
<dbReference type="OrthoDB" id="306540at2"/>
<dbReference type="Pfam" id="PF12796">
    <property type="entry name" value="Ank_2"/>
    <property type="match status" value="2"/>
</dbReference>
<dbReference type="AlphaFoldDB" id="A0A1H7P1S4"/>
<protein>
    <submittedName>
        <fullName evidence="4">Ankyrin repeat</fullName>
    </submittedName>
</protein>
<proteinExistence type="predicted"/>
<accession>A0A1H7P1S4</accession>
<gene>
    <name evidence="4" type="ORF">SAMN05444583_107225</name>
</gene>
<dbReference type="SUPFAM" id="SSF48403">
    <property type="entry name" value="Ankyrin repeat"/>
    <property type="match status" value="1"/>
</dbReference>
<dbReference type="PRINTS" id="PR01415">
    <property type="entry name" value="ANKYRIN"/>
</dbReference>
<dbReference type="EMBL" id="FOAW01000007">
    <property type="protein sequence ID" value="SEL29743.1"/>
    <property type="molecule type" value="Genomic_DNA"/>
</dbReference>
<feature type="repeat" description="ANK" evidence="3">
    <location>
        <begin position="106"/>
        <end position="138"/>
    </location>
</feature>
<keyword evidence="1" id="KW-0677">Repeat</keyword>
<evidence type="ECO:0000313" key="5">
    <source>
        <dbReference type="Proteomes" id="UP000198677"/>
    </source>
</evidence>
<reference evidence="5" key="1">
    <citation type="submission" date="2016-10" db="EMBL/GenBank/DDBJ databases">
        <authorList>
            <person name="Varghese N."/>
            <person name="Submissions S."/>
        </authorList>
    </citation>
    <scope>NUCLEOTIDE SEQUENCE [LARGE SCALE GENOMIC DNA]</scope>
    <source>
        <strain evidence="5">DSM 44675</strain>
    </source>
</reference>
<dbReference type="PROSITE" id="PS50088">
    <property type="entry name" value="ANK_REPEAT"/>
    <property type="match status" value="3"/>
</dbReference>
<dbReference type="PANTHER" id="PTHR24173:SF74">
    <property type="entry name" value="ANKYRIN REPEAT DOMAIN-CONTAINING PROTEIN 16"/>
    <property type="match status" value="1"/>
</dbReference>
<organism evidence="4 5">
    <name type="scientific">Rhodococcus maanshanensis</name>
    <dbReference type="NCBI Taxonomy" id="183556"/>
    <lineage>
        <taxon>Bacteria</taxon>
        <taxon>Bacillati</taxon>
        <taxon>Actinomycetota</taxon>
        <taxon>Actinomycetes</taxon>
        <taxon>Mycobacteriales</taxon>
        <taxon>Nocardiaceae</taxon>
        <taxon>Rhodococcus</taxon>
    </lineage>
</organism>
<sequence length="333" mass="36233">MHSNHRLGQAAERGDLDTLSARIDAGDDIEERRKGTGRTPLLEAAIAGHPEIVERLLACGADRTASCTAVGHTALEWAAVQDHVEVARVLLAHGSDPNEVSANSFMGHTPLMLAASAGHTEVVRLLLDAGADPQLEDNRGHNALSLAEKRRNDAAVTILLEAGATPPAPREPLTARPWPELTWEPEVLDGLGSPIPDTASPAQVVWSYIRAIHAWEAAAWPALQAAESKGERYGFVAALEVAGAIAAAHCTTRKRYVRAAIGAIPDISPEFALVDETEPTASRRELHVRHLEPIEFVHEYEWIFVCVRRSSRWRIDSAKSRMIGTDKWEQAVL</sequence>
<evidence type="ECO:0000256" key="2">
    <source>
        <dbReference type="ARBA" id="ARBA00023043"/>
    </source>
</evidence>
<dbReference type="InterPro" id="IPR036770">
    <property type="entry name" value="Ankyrin_rpt-contain_sf"/>
</dbReference>
<dbReference type="RefSeq" id="WP_072751505.1">
    <property type="nucleotide sequence ID" value="NZ_FOAW01000007.1"/>
</dbReference>
<keyword evidence="5" id="KW-1185">Reference proteome</keyword>
<evidence type="ECO:0000256" key="3">
    <source>
        <dbReference type="PROSITE-ProRule" id="PRU00023"/>
    </source>
</evidence>
<dbReference type="Proteomes" id="UP000198677">
    <property type="component" value="Unassembled WGS sequence"/>
</dbReference>
<dbReference type="InterPro" id="IPR002110">
    <property type="entry name" value="Ankyrin_rpt"/>
</dbReference>
<feature type="repeat" description="ANK" evidence="3">
    <location>
        <begin position="36"/>
        <end position="68"/>
    </location>
</feature>
<feature type="repeat" description="ANK" evidence="3">
    <location>
        <begin position="70"/>
        <end position="102"/>
    </location>
</feature>
<name>A0A1H7P1S4_9NOCA</name>
<dbReference type="SMART" id="SM00248">
    <property type="entry name" value="ANK"/>
    <property type="match status" value="5"/>
</dbReference>
<evidence type="ECO:0000313" key="4">
    <source>
        <dbReference type="EMBL" id="SEL29743.1"/>
    </source>
</evidence>
<dbReference type="Gene3D" id="1.25.40.20">
    <property type="entry name" value="Ankyrin repeat-containing domain"/>
    <property type="match status" value="1"/>
</dbReference>